<organism evidence="21 22">
    <name type="scientific">Dermabacter vaginalis</name>
    <dbReference type="NCBI Taxonomy" id="1630135"/>
    <lineage>
        <taxon>Bacteria</taxon>
        <taxon>Bacillati</taxon>
        <taxon>Actinomycetota</taxon>
        <taxon>Actinomycetes</taxon>
        <taxon>Micrococcales</taxon>
        <taxon>Dermabacteraceae</taxon>
        <taxon>Dermabacter</taxon>
    </lineage>
</organism>
<dbReference type="KEGG" id="dva:DAD186_17010"/>
<dbReference type="PANTHER" id="PTHR11136">
    <property type="entry name" value="FOLYLPOLYGLUTAMATE SYNTHASE-RELATED"/>
    <property type="match status" value="1"/>
</dbReference>
<comment type="similarity">
    <text evidence="4 18">Belongs to the folylpolyglutamate synthase family.</text>
</comment>
<keyword evidence="14" id="KW-0289">Folate biosynthesis</keyword>
<comment type="pathway">
    <text evidence="2">Cofactor biosynthesis; tetrahydrofolate biosynthesis; 7,8-dihydrofolate from 2-amino-4-hydroxy-6-hydroxymethyl-7,8-dihydropteridine diphosphate and 4-aminobenzoate: step 2/2.</text>
</comment>
<dbReference type="EC" id="6.3.2.12" evidence="6"/>
<dbReference type="GO" id="GO:0005737">
    <property type="term" value="C:cytoplasm"/>
    <property type="evidence" value="ECO:0007669"/>
    <property type="project" value="TreeGrafter"/>
</dbReference>
<dbReference type="SUPFAM" id="SSF53244">
    <property type="entry name" value="MurD-like peptide ligases, peptide-binding domain"/>
    <property type="match status" value="1"/>
</dbReference>
<dbReference type="EMBL" id="CP012117">
    <property type="protein sequence ID" value="ANP28251.1"/>
    <property type="molecule type" value="Genomic_DNA"/>
</dbReference>
<dbReference type="PROSITE" id="PS01012">
    <property type="entry name" value="FOLYLPOLYGLU_SYNT_2"/>
    <property type="match status" value="1"/>
</dbReference>
<evidence type="ECO:0000256" key="6">
    <source>
        <dbReference type="ARBA" id="ARBA00013023"/>
    </source>
</evidence>
<keyword evidence="9 18" id="KW-0436">Ligase</keyword>
<evidence type="ECO:0000256" key="12">
    <source>
        <dbReference type="ARBA" id="ARBA00022840"/>
    </source>
</evidence>
<evidence type="ECO:0000256" key="17">
    <source>
        <dbReference type="ARBA" id="ARBA00049161"/>
    </source>
</evidence>
<keyword evidence="12 18" id="KW-0067">ATP-binding</keyword>
<feature type="domain" description="Mur ligase central" evidence="20">
    <location>
        <begin position="146"/>
        <end position="290"/>
    </location>
</feature>
<keyword evidence="10" id="KW-0479">Metal-binding</keyword>
<dbReference type="PIRSF" id="PIRSF001563">
    <property type="entry name" value="Folylpolyglu_synth"/>
    <property type="match status" value="1"/>
</dbReference>
<evidence type="ECO:0000313" key="22">
    <source>
        <dbReference type="Proteomes" id="UP000092596"/>
    </source>
</evidence>
<evidence type="ECO:0000256" key="2">
    <source>
        <dbReference type="ARBA" id="ARBA00004799"/>
    </source>
</evidence>
<evidence type="ECO:0000256" key="1">
    <source>
        <dbReference type="ARBA" id="ARBA00001946"/>
    </source>
</evidence>
<evidence type="ECO:0000259" key="20">
    <source>
        <dbReference type="Pfam" id="PF08245"/>
    </source>
</evidence>
<dbReference type="AlphaFoldDB" id="A0A1B0ZJS0"/>
<dbReference type="InterPro" id="IPR036565">
    <property type="entry name" value="Mur-like_cat_sf"/>
</dbReference>
<reference evidence="21 22" key="1">
    <citation type="submission" date="2015-06" db="EMBL/GenBank/DDBJ databases">
        <title>Investigation of pathophysiology for high-risk pregnancy and development of treatment modality based on it.</title>
        <authorList>
            <person name="Kim B.-C."/>
            <person name="Lim S."/>
        </authorList>
    </citation>
    <scope>NUCLEOTIDE SEQUENCE [LARGE SCALE GENOMIC DNA]</scope>
    <source>
        <strain evidence="21 22">AD1-86</strain>
    </source>
</reference>
<evidence type="ECO:0000256" key="16">
    <source>
        <dbReference type="ARBA" id="ARBA00047493"/>
    </source>
</evidence>
<sequence>MKQSMARPSGIEHSEAFTKVWADLQSRAPENEIEPSLTRIERLLELMGHPERAYRTLHIAGTNGKTSTARIAEALLIEAGLRTGRLTSPHMHTPTERIALDGAPISEEGFVQAYEDVLPFAEAVDREYAETGVRISMFEYLTAMQFQAFASAPVDVAIVEVGLGGRWDATNVIDPDVTVITPIALDHQDYLGDTIEEIAGEKAGILKEGALAIIAAQQFPGALDVLKDRCAELGVTAAIEGEQIGVIDRVPAVGGQVIAVQSIAARYEEIFVPLLGAHQAHNALLAIAAAEAILTGGDAPLDGELVRAGLERVTSPGRAEVVRQAPTILVDAAHNPAGAEVLVETVRESFRFTRTVGIVGILKEKDASEILAILEPLLDIVVITESTSPRAIPTDLLAMEARDIFGDEDRVIECASLPDAIQTAVDAAEQGGDDFSGIVATGSITLAAEVRQLLGRVGE</sequence>
<dbReference type="Pfam" id="PF02875">
    <property type="entry name" value="Mur_ligase_C"/>
    <property type="match status" value="1"/>
</dbReference>
<evidence type="ECO:0000256" key="11">
    <source>
        <dbReference type="ARBA" id="ARBA00022741"/>
    </source>
</evidence>
<evidence type="ECO:0000256" key="8">
    <source>
        <dbReference type="ARBA" id="ARBA00019357"/>
    </source>
</evidence>
<dbReference type="Gene3D" id="3.90.190.20">
    <property type="entry name" value="Mur ligase, C-terminal domain"/>
    <property type="match status" value="1"/>
</dbReference>
<name>A0A1B0ZJS0_9MICO</name>
<comment type="pathway">
    <text evidence="3">Cofactor biosynthesis; tetrahydrofolylpolyglutamate biosynthesis.</text>
</comment>
<dbReference type="InterPro" id="IPR004101">
    <property type="entry name" value="Mur_ligase_C"/>
</dbReference>
<evidence type="ECO:0000256" key="7">
    <source>
        <dbReference type="ARBA" id="ARBA00013025"/>
    </source>
</evidence>
<proteinExistence type="inferred from homology"/>
<comment type="cofactor">
    <cofactor evidence="1">
        <name>Mg(2+)</name>
        <dbReference type="ChEBI" id="CHEBI:18420"/>
    </cofactor>
</comment>
<dbReference type="GO" id="GO:0004326">
    <property type="term" value="F:tetrahydrofolylpolyglutamate synthase activity"/>
    <property type="evidence" value="ECO:0007669"/>
    <property type="project" value="UniProtKB-EC"/>
</dbReference>
<comment type="subunit">
    <text evidence="5">Monomer.</text>
</comment>
<evidence type="ECO:0000256" key="15">
    <source>
        <dbReference type="ARBA" id="ARBA00030592"/>
    </source>
</evidence>
<dbReference type="InterPro" id="IPR013221">
    <property type="entry name" value="Mur_ligase_cen"/>
</dbReference>
<evidence type="ECO:0000256" key="3">
    <source>
        <dbReference type="ARBA" id="ARBA00005150"/>
    </source>
</evidence>
<dbReference type="GO" id="GO:0008841">
    <property type="term" value="F:dihydrofolate synthase activity"/>
    <property type="evidence" value="ECO:0007669"/>
    <property type="project" value="UniProtKB-EC"/>
</dbReference>
<dbReference type="InterPro" id="IPR001645">
    <property type="entry name" value="Folylpolyglutamate_synth"/>
</dbReference>
<dbReference type="PATRIC" id="fig|1630135.4.peg.1701"/>
<keyword evidence="11 18" id="KW-0547">Nucleotide-binding</keyword>
<dbReference type="FunFam" id="3.40.1190.10:FF:000004">
    <property type="entry name" value="Dihydrofolate synthase/folylpolyglutamate synthase"/>
    <property type="match status" value="1"/>
</dbReference>
<keyword evidence="13" id="KW-0460">Magnesium</keyword>
<evidence type="ECO:0000256" key="14">
    <source>
        <dbReference type="ARBA" id="ARBA00022909"/>
    </source>
</evidence>
<dbReference type="PANTHER" id="PTHR11136:SF0">
    <property type="entry name" value="DIHYDROFOLATE SYNTHETASE-RELATED"/>
    <property type="match status" value="1"/>
</dbReference>
<evidence type="ECO:0000256" key="5">
    <source>
        <dbReference type="ARBA" id="ARBA00011245"/>
    </source>
</evidence>
<protein>
    <recommendedName>
        <fullName evidence="8">Dihydrofolate synthase/folylpolyglutamate synthase</fullName>
        <ecNumber evidence="6">6.3.2.12</ecNumber>
        <ecNumber evidence="7">6.3.2.17</ecNumber>
    </recommendedName>
    <alternativeName>
        <fullName evidence="15">Tetrahydrofolylpolyglutamate synthase</fullName>
    </alternativeName>
</protein>
<dbReference type="Gene3D" id="3.40.1190.10">
    <property type="entry name" value="Mur-like, catalytic domain"/>
    <property type="match status" value="1"/>
</dbReference>
<dbReference type="NCBIfam" id="TIGR01499">
    <property type="entry name" value="folC"/>
    <property type="match status" value="1"/>
</dbReference>
<dbReference type="GO" id="GO:0046656">
    <property type="term" value="P:folic acid biosynthetic process"/>
    <property type="evidence" value="ECO:0007669"/>
    <property type="project" value="UniProtKB-KW"/>
</dbReference>
<evidence type="ECO:0000256" key="18">
    <source>
        <dbReference type="PIRNR" id="PIRNR001563"/>
    </source>
</evidence>
<feature type="domain" description="Mur ligase C-terminal" evidence="19">
    <location>
        <begin position="317"/>
        <end position="431"/>
    </location>
</feature>
<comment type="catalytic activity">
    <reaction evidence="16">
        <text>(6S)-5,6,7,8-tetrahydrofolyl-(gamma-L-Glu)(n) + L-glutamate + ATP = (6S)-5,6,7,8-tetrahydrofolyl-(gamma-L-Glu)(n+1) + ADP + phosphate + H(+)</text>
        <dbReference type="Rhea" id="RHEA:10580"/>
        <dbReference type="Rhea" id="RHEA-COMP:14738"/>
        <dbReference type="Rhea" id="RHEA-COMP:14740"/>
        <dbReference type="ChEBI" id="CHEBI:15378"/>
        <dbReference type="ChEBI" id="CHEBI:29985"/>
        <dbReference type="ChEBI" id="CHEBI:30616"/>
        <dbReference type="ChEBI" id="CHEBI:43474"/>
        <dbReference type="ChEBI" id="CHEBI:141005"/>
        <dbReference type="ChEBI" id="CHEBI:456216"/>
        <dbReference type="EC" id="6.3.2.17"/>
    </reaction>
</comment>
<evidence type="ECO:0000256" key="10">
    <source>
        <dbReference type="ARBA" id="ARBA00022723"/>
    </source>
</evidence>
<gene>
    <name evidence="21" type="ORF">DAD186_17010</name>
</gene>
<dbReference type="Proteomes" id="UP000092596">
    <property type="component" value="Chromosome"/>
</dbReference>
<evidence type="ECO:0000256" key="9">
    <source>
        <dbReference type="ARBA" id="ARBA00022598"/>
    </source>
</evidence>
<dbReference type="STRING" id="1630135.DAD186_17010"/>
<dbReference type="InterPro" id="IPR036615">
    <property type="entry name" value="Mur_ligase_C_dom_sf"/>
</dbReference>
<evidence type="ECO:0000313" key="21">
    <source>
        <dbReference type="EMBL" id="ANP28251.1"/>
    </source>
</evidence>
<dbReference type="EC" id="6.3.2.17" evidence="7"/>
<dbReference type="GO" id="GO:0046872">
    <property type="term" value="F:metal ion binding"/>
    <property type="evidence" value="ECO:0007669"/>
    <property type="project" value="UniProtKB-KW"/>
</dbReference>
<accession>A0A1B0ZJS0</accession>
<dbReference type="GO" id="GO:0005524">
    <property type="term" value="F:ATP binding"/>
    <property type="evidence" value="ECO:0007669"/>
    <property type="project" value="UniProtKB-KW"/>
</dbReference>
<evidence type="ECO:0000256" key="4">
    <source>
        <dbReference type="ARBA" id="ARBA00008276"/>
    </source>
</evidence>
<comment type="catalytic activity">
    <reaction evidence="17">
        <text>7,8-dihydropteroate + L-glutamate + ATP = 7,8-dihydrofolate + ADP + phosphate + H(+)</text>
        <dbReference type="Rhea" id="RHEA:23584"/>
        <dbReference type="ChEBI" id="CHEBI:15378"/>
        <dbReference type="ChEBI" id="CHEBI:17839"/>
        <dbReference type="ChEBI" id="CHEBI:29985"/>
        <dbReference type="ChEBI" id="CHEBI:30616"/>
        <dbReference type="ChEBI" id="CHEBI:43474"/>
        <dbReference type="ChEBI" id="CHEBI:57451"/>
        <dbReference type="ChEBI" id="CHEBI:456216"/>
        <dbReference type="EC" id="6.3.2.12"/>
    </reaction>
</comment>
<evidence type="ECO:0000256" key="13">
    <source>
        <dbReference type="ARBA" id="ARBA00022842"/>
    </source>
</evidence>
<dbReference type="InterPro" id="IPR018109">
    <property type="entry name" value="Folylpolyglutamate_synth_CS"/>
</dbReference>
<evidence type="ECO:0000259" key="19">
    <source>
        <dbReference type="Pfam" id="PF02875"/>
    </source>
</evidence>
<dbReference type="SUPFAM" id="SSF53623">
    <property type="entry name" value="MurD-like peptide ligases, catalytic domain"/>
    <property type="match status" value="1"/>
</dbReference>
<dbReference type="Pfam" id="PF08245">
    <property type="entry name" value="Mur_ligase_M"/>
    <property type="match status" value="1"/>
</dbReference>